<feature type="domain" description="Pseudouridine synthase RsuA/RluA-like" evidence="4">
    <location>
        <begin position="5"/>
        <end position="154"/>
    </location>
</feature>
<dbReference type="Gene3D" id="3.30.70.1560">
    <property type="entry name" value="Alpha-L RNA-binding motif"/>
    <property type="match status" value="1"/>
</dbReference>
<dbReference type="EC" id="5.4.99.-" evidence="3"/>
<evidence type="ECO:0000256" key="2">
    <source>
        <dbReference type="ARBA" id="ARBA00023235"/>
    </source>
</evidence>
<comment type="similarity">
    <text evidence="1 3">Belongs to the pseudouridine synthase RsuA family.</text>
</comment>
<dbReference type="InterPro" id="IPR006145">
    <property type="entry name" value="PsdUridine_synth_RsuA/RluA"/>
</dbReference>
<dbReference type="PANTHER" id="PTHR47683">
    <property type="entry name" value="PSEUDOURIDINE SYNTHASE FAMILY PROTEIN-RELATED"/>
    <property type="match status" value="1"/>
</dbReference>
<dbReference type="PROSITE" id="PS01149">
    <property type="entry name" value="PSI_RSU"/>
    <property type="match status" value="1"/>
</dbReference>
<dbReference type="AlphaFoldDB" id="A0A7H0GZC9"/>
<dbReference type="InterPro" id="IPR050343">
    <property type="entry name" value="RsuA_PseudoU_synthase"/>
</dbReference>
<dbReference type="GO" id="GO:0140098">
    <property type="term" value="F:catalytic activity, acting on RNA"/>
    <property type="evidence" value="ECO:0007669"/>
    <property type="project" value="UniProtKB-ARBA"/>
</dbReference>
<evidence type="ECO:0000313" key="6">
    <source>
        <dbReference type="Proteomes" id="UP000516093"/>
    </source>
</evidence>
<dbReference type="InterPro" id="IPR042092">
    <property type="entry name" value="PsdUridine_s_RsuA/RluB/E/F_cat"/>
</dbReference>
<gene>
    <name evidence="5" type="ORF">H9L05_08905</name>
</gene>
<dbReference type="NCBIfam" id="TIGR00093">
    <property type="entry name" value="pseudouridine synthase"/>
    <property type="match status" value="1"/>
</dbReference>
<dbReference type="SUPFAM" id="SSF55120">
    <property type="entry name" value="Pseudouridine synthase"/>
    <property type="match status" value="1"/>
</dbReference>
<sequence length="179" mass="20223">MSHQHFIIHKPYGYLSQFVCELKKKKLLGDLHNFPEGTMAIGRLDESSEGLLLLTTDGKMSELVRSKKVEKEYYAQVDGIITDEAIAQLQQGVEIGIRDVKYQTTPCTAFKLETAPEFAPRTRKIRDDRHGPTSWVSITLTEGKNRQVRKMTAAVGFPTLRLLRVRVGAIYLHDLPPAT</sequence>
<proteinExistence type="inferred from homology"/>
<evidence type="ECO:0000313" key="5">
    <source>
        <dbReference type="EMBL" id="QNP53645.1"/>
    </source>
</evidence>
<dbReference type="Pfam" id="PF00849">
    <property type="entry name" value="PseudoU_synth_2"/>
    <property type="match status" value="1"/>
</dbReference>
<dbReference type="GO" id="GO:0001522">
    <property type="term" value="P:pseudouridine synthesis"/>
    <property type="evidence" value="ECO:0007669"/>
    <property type="project" value="InterPro"/>
</dbReference>
<evidence type="ECO:0000256" key="1">
    <source>
        <dbReference type="ARBA" id="ARBA00008348"/>
    </source>
</evidence>
<keyword evidence="6" id="KW-1185">Reference proteome</keyword>
<name>A0A7H0GZC9_9BACT</name>
<evidence type="ECO:0000256" key="3">
    <source>
        <dbReference type="RuleBase" id="RU003887"/>
    </source>
</evidence>
<dbReference type="InterPro" id="IPR000748">
    <property type="entry name" value="PsdUridine_synth_RsuA/RluB/E/F"/>
</dbReference>
<keyword evidence="2 3" id="KW-0413">Isomerase</keyword>
<dbReference type="GO" id="GO:0006364">
    <property type="term" value="P:rRNA processing"/>
    <property type="evidence" value="ECO:0007669"/>
    <property type="project" value="UniProtKB-ARBA"/>
</dbReference>
<reference evidence="5 6" key="1">
    <citation type="submission" date="2020-08" db="EMBL/GenBank/DDBJ databases">
        <title>Genome sequence of Hymenobacter qilianensis JCM 19763T.</title>
        <authorList>
            <person name="Hyun D.-W."/>
            <person name="Bae J.-W."/>
        </authorList>
    </citation>
    <scope>NUCLEOTIDE SEQUENCE [LARGE SCALE GENOMIC DNA]</scope>
    <source>
        <strain evidence="5 6">JCM 19763</strain>
    </source>
</reference>
<dbReference type="InterPro" id="IPR020103">
    <property type="entry name" value="PsdUridine_synth_cat_dom_sf"/>
</dbReference>
<dbReference type="InterPro" id="IPR018496">
    <property type="entry name" value="PsdUridine_synth_RsuA/RluB_CS"/>
</dbReference>
<dbReference type="InterPro" id="IPR020094">
    <property type="entry name" value="TruA/RsuA/RluB/E/F_N"/>
</dbReference>
<evidence type="ECO:0000259" key="4">
    <source>
        <dbReference type="Pfam" id="PF00849"/>
    </source>
</evidence>
<dbReference type="EMBL" id="CP060784">
    <property type="protein sequence ID" value="QNP53645.1"/>
    <property type="molecule type" value="Genomic_DNA"/>
</dbReference>
<dbReference type="KEGG" id="hqi:H9L05_08905"/>
<dbReference type="PANTHER" id="PTHR47683:SF2">
    <property type="entry name" value="RNA-BINDING S4 DOMAIN-CONTAINING PROTEIN"/>
    <property type="match status" value="1"/>
</dbReference>
<dbReference type="Gene3D" id="3.30.70.580">
    <property type="entry name" value="Pseudouridine synthase I, catalytic domain, N-terminal subdomain"/>
    <property type="match status" value="1"/>
</dbReference>
<accession>A0A7H0GZC9</accession>
<organism evidence="5 6">
    <name type="scientific">Hymenobacter qilianensis</name>
    <dbReference type="NCBI Taxonomy" id="1385715"/>
    <lineage>
        <taxon>Bacteria</taxon>
        <taxon>Pseudomonadati</taxon>
        <taxon>Bacteroidota</taxon>
        <taxon>Cytophagia</taxon>
        <taxon>Cytophagales</taxon>
        <taxon>Hymenobacteraceae</taxon>
        <taxon>Hymenobacter</taxon>
    </lineage>
</organism>
<dbReference type="GO" id="GO:0009982">
    <property type="term" value="F:pseudouridine synthase activity"/>
    <property type="evidence" value="ECO:0007669"/>
    <property type="project" value="InterPro"/>
</dbReference>
<dbReference type="Proteomes" id="UP000516093">
    <property type="component" value="Chromosome"/>
</dbReference>
<dbReference type="GO" id="GO:0003723">
    <property type="term" value="F:RNA binding"/>
    <property type="evidence" value="ECO:0007669"/>
    <property type="project" value="InterPro"/>
</dbReference>
<dbReference type="RefSeq" id="WP_187733854.1">
    <property type="nucleotide sequence ID" value="NZ_CP060784.1"/>
</dbReference>
<protein>
    <recommendedName>
        <fullName evidence="3">Pseudouridine synthase</fullName>
        <ecNumber evidence="3">5.4.99.-</ecNumber>
    </recommendedName>
</protein>